<accession>A0A3R6AUX3</accession>
<protein>
    <submittedName>
        <fullName evidence="1">Uncharacterized protein</fullName>
    </submittedName>
</protein>
<dbReference type="Proteomes" id="UP000283492">
    <property type="component" value="Unassembled WGS sequence"/>
</dbReference>
<comment type="caution">
    <text evidence="1">The sequence shown here is derived from an EMBL/GenBank/DDBJ whole genome shotgun (WGS) entry which is preliminary data.</text>
</comment>
<dbReference type="RefSeq" id="WP_118580127.1">
    <property type="nucleotide sequence ID" value="NZ_CABJFX010000005.1"/>
</dbReference>
<name>A0A3R6AUX3_9FIRM</name>
<organism evidence="1 2">
    <name type="scientific">Roseburia inulinivorans</name>
    <dbReference type="NCBI Taxonomy" id="360807"/>
    <lineage>
        <taxon>Bacteria</taxon>
        <taxon>Bacillati</taxon>
        <taxon>Bacillota</taxon>
        <taxon>Clostridia</taxon>
        <taxon>Lachnospirales</taxon>
        <taxon>Lachnospiraceae</taxon>
        <taxon>Roseburia</taxon>
    </lineage>
</organism>
<proteinExistence type="predicted"/>
<reference evidence="1 2" key="1">
    <citation type="submission" date="2018-08" db="EMBL/GenBank/DDBJ databases">
        <title>A genome reference for cultivated species of the human gut microbiota.</title>
        <authorList>
            <person name="Zou Y."/>
            <person name="Xue W."/>
            <person name="Luo G."/>
        </authorList>
    </citation>
    <scope>NUCLEOTIDE SEQUENCE [LARGE SCALE GENOMIC DNA]</scope>
    <source>
        <strain evidence="1 2">AM42-1AC</strain>
    </source>
</reference>
<sequence length="160" mass="18826">MPKVIKEPSIADYDYSEWVKLEQQFYKDFENSTKYNKSFNEMISEILEGESYTSFAEKTELNANMLYRLKKVVDISTPTQRSTVMTVCIAYKLDLMLSQALFSSLGVEFSRFNKRDYAYTFLLTHCRDKSVSQCNEILKALGIEKKYWLGSYARSRRVYK</sequence>
<gene>
    <name evidence="1" type="ORF">DW914_04690</name>
</gene>
<evidence type="ECO:0000313" key="1">
    <source>
        <dbReference type="EMBL" id="RHA90507.1"/>
    </source>
</evidence>
<dbReference type="AlphaFoldDB" id="A0A3R6AUX3"/>
<dbReference type="EMBL" id="QSFX01000005">
    <property type="protein sequence ID" value="RHA90507.1"/>
    <property type="molecule type" value="Genomic_DNA"/>
</dbReference>
<evidence type="ECO:0000313" key="2">
    <source>
        <dbReference type="Proteomes" id="UP000283492"/>
    </source>
</evidence>